<dbReference type="Proteomes" id="UP000003327">
    <property type="component" value="Unassembled WGS sequence"/>
</dbReference>
<keyword evidence="1" id="KW-0812">Transmembrane</keyword>
<accession>C9MT97</accession>
<reference evidence="2 3" key="1">
    <citation type="submission" date="2009-09" db="EMBL/GenBank/DDBJ databases">
        <authorList>
            <person name="Weinstock G."/>
            <person name="Sodergren E."/>
            <person name="Clifton S."/>
            <person name="Fulton L."/>
            <person name="Fulton B."/>
            <person name="Courtney L."/>
            <person name="Fronick C."/>
            <person name="Harrison M."/>
            <person name="Strong C."/>
            <person name="Farmer C."/>
            <person name="Delahaunty K."/>
            <person name="Markovic C."/>
            <person name="Hall O."/>
            <person name="Minx P."/>
            <person name="Tomlinson C."/>
            <person name="Mitreva M."/>
            <person name="Nelson J."/>
            <person name="Hou S."/>
            <person name="Wollam A."/>
            <person name="Pepin K.H."/>
            <person name="Johnson M."/>
            <person name="Bhonagiri V."/>
            <person name="Nash W.E."/>
            <person name="Warren W."/>
            <person name="Chinwalla A."/>
            <person name="Mardis E.R."/>
            <person name="Wilson R.K."/>
        </authorList>
    </citation>
    <scope>NUCLEOTIDE SEQUENCE [LARGE SCALE GENOMIC DNA]</scope>
    <source>
        <strain evidence="2 3">F0319</strain>
    </source>
</reference>
<dbReference type="RefSeq" id="WP_004384556.1">
    <property type="nucleotide sequence ID" value="NZ_GG698718.1"/>
</dbReference>
<feature type="transmembrane region" description="Helical" evidence="1">
    <location>
        <begin position="23"/>
        <end position="44"/>
    </location>
</feature>
<dbReference type="AlphaFoldDB" id="C9MT97"/>
<evidence type="ECO:0000313" key="2">
    <source>
        <dbReference type="EMBL" id="EEX17292.1"/>
    </source>
</evidence>
<evidence type="ECO:0000256" key="1">
    <source>
        <dbReference type="SAM" id="Phobius"/>
    </source>
</evidence>
<comment type="caution">
    <text evidence="2">The sequence shown here is derived from an EMBL/GenBank/DDBJ whole genome shotgun (WGS) entry which is preliminary data.</text>
</comment>
<keyword evidence="1" id="KW-0472">Membrane</keyword>
<sequence>MSERSKVNRKAREAKQEKQAKRVVFWIGAVLILLTLAYVIVVTVNS</sequence>
<dbReference type="EMBL" id="ACVA01000072">
    <property type="protein sequence ID" value="EEX17292.1"/>
    <property type="molecule type" value="Genomic_DNA"/>
</dbReference>
<organism evidence="2 3">
    <name type="scientific">Prevotella veroralis F0319</name>
    <dbReference type="NCBI Taxonomy" id="649761"/>
    <lineage>
        <taxon>Bacteria</taxon>
        <taxon>Pseudomonadati</taxon>
        <taxon>Bacteroidota</taxon>
        <taxon>Bacteroidia</taxon>
        <taxon>Bacteroidales</taxon>
        <taxon>Prevotellaceae</taxon>
        <taxon>Prevotella</taxon>
    </lineage>
</organism>
<dbReference type="HOGENOM" id="CLU_216898_1_0_10"/>
<keyword evidence="1" id="KW-1133">Transmembrane helix</keyword>
<proteinExistence type="predicted"/>
<dbReference type="STRING" id="649761.HMPREF0973_02868"/>
<evidence type="ECO:0000313" key="3">
    <source>
        <dbReference type="Proteomes" id="UP000003327"/>
    </source>
</evidence>
<keyword evidence="3" id="KW-1185">Reference proteome</keyword>
<protein>
    <submittedName>
        <fullName evidence="2">Uncharacterized protein</fullName>
    </submittedName>
</protein>
<gene>
    <name evidence="2" type="ORF">HMPREF0973_02868</name>
</gene>
<name>C9MT97_9BACT</name>